<keyword evidence="4 5" id="KW-0472">Membrane</keyword>
<evidence type="ECO:0000256" key="3">
    <source>
        <dbReference type="ARBA" id="ARBA00022989"/>
    </source>
</evidence>
<evidence type="ECO:0000313" key="6">
    <source>
        <dbReference type="EMBL" id="MBN8430295.1"/>
    </source>
</evidence>
<gene>
    <name evidence="6" type="ORF">JF535_05435</name>
</gene>
<keyword evidence="7" id="KW-1185">Reference proteome</keyword>
<dbReference type="Proteomes" id="UP000664293">
    <property type="component" value="Unassembled WGS sequence"/>
</dbReference>
<evidence type="ECO:0000256" key="1">
    <source>
        <dbReference type="ARBA" id="ARBA00022475"/>
    </source>
</evidence>
<keyword evidence="3 5" id="KW-1133">Transmembrane helix</keyword>
<dbReference type="Pfam" id="PF07869">
    <property type="entry name" value="DUF1656"/>
    <property type="match status" value="1"/>
</dbReference>
<evidence type="ECO:0000256" key="5">
    <source>
        <dbReference type="SAM" id="Phobius"/>
    </source>
</evidence>
<dbReference type="RefSeq" id="WP_066961657.1">
    <property type="nucleotide sequence ID" value="NZ_JAEKJR010000001.1"/>
</dbReference>
<protein>
    <submittedName>
        <fullName evidence="6">DUF1656 domain-containing protein</fullName>
    </submittedName>
</protein>
<dbReference type="EMBL" id="JAEKJR010000001">
    <property type="protein sequence ID" value="MBN8430295.1"/>
    <property type="molecule type" value="Genomic_DNA"/>
</dbReference>
<dbReference type="InterPro" id="IPR012451">
    <property type="entry name" value="DUF1656"/>
</dbReference>
<proteinExistence type="predicted"/>
<evidence type="ECO:0000256" key="4">
    <source>
        <dbReference type="ARBA" id="ARBA00023136"/>
    </source>
</evidence>
<evidence type="ECO:0000313" key="7">
    <source>
        <dbReference type="Proteomes" id="UP000664293"/>
    </source>
</evidence>
<reference evidence="6 7" key="1">
    <citation type="submission" date="2020-12" db="EMBL/GenBank/DDBJ databases">
        <title>Oil enriched cultivation method for isolating marine PHA-producing bacteria.</title>
        <authorList>
            <person name="Zheng W."/>
            <person name="Yu S."/>
            <person name="Huang Y."/>
        </authorList>
    </citation>
    <scope>NUCLEOTIDE SEQUENCE [LARGE SCALE GENOMIC DNA]</scope>
    <source>
        <strain evidence="6 7">SN0-2</strain>
    </source>
</reference>
<name>A0ABS3E4R0_9GAMM</name>
<organism evidence="6 7">
    <name type="scientific">Microbulbifer salipaludis</name>
    <dbReference type="NCBI Taxonomy" id="187980"/>
    <lineage>
        <taxon>Bacteria</taxon>
        <taxon>Pseudomonadati</taxon>
        <taxon>Pseudomonadota</taxon>
        <taxon>Gammaproteobacteria</taxon>
        <taxon>Cellvibrionales</taxon>
        <taxon>Microbulbiferaceae</taxon>
        <taxon>Microbulbifer</taxon>
    </lineage>
</organism>
<feature type="transmembrane region" description="Helical" evidence="5">
    <location>
        <begin position="12"/>
        <end position="35"/>
    </location>
</feature>
<evidence type="ECO:0000256" key="2">
    <source>
        <dbReference type="ARBA" id="ARBA00022692"/>
    </source>
</evidence>
<accession>A0ABS3E4R0</accession>
<keyword evidence="1" id="KW-1003">Cell membrane</keyword>
<keyword evidence="2 5" id="KW-0812">Transmembrane</keyword>
<sequence>MPVPHELAIAGIYLSPMLVAATLGLILALTVAHLLDRYRLSRYFAHPALVLTSLSVIFTLLVGTLFIGI</sequence>
<feature type="transmembrane region" description="Helical" evidence="5">
    <location>
        <begin position="47"/>
        <end position="67"/>
    </location>
</feature>
<comment type="caution">
    <text evidence="6">The sequence shown here is derived from an EMBL/GenBank/DDBJ whole genome shotgun (WGS) entry which is preliminary data.</text>
</comment>